<proteinExistence type="predicted"/>
<evidence type="ECO:0000313" key="2">
    <source>
        <dbReference type="EMBL" id="ORY32872.1"/>
    </source>
</evidence>
<accession>A0A1Y2BDH5</accession>
<name>A0A1Y2BDH5_9TREE</name>
<dbReference type="EMBL" id="MCFC01000008">
    <property type="protein sequence ID" value="ORY32872.1"/>
    <property type="molecule type" value="Genomic_DNA"/>
</dbReference>
<sequence>KATKKSTTSANGKPTKSKVKAQKEQPGGKISGAADKKKKEVNKGKGKGKQTVKEKKPRAKPKKQEIVVEPPIFENVDTKLSREEAEQRIYLREYLNRFRPVLSFPERSLPPLDDFDRPLTEASVRSFAGAMLDVIREHLEWAGGDEYLADTLMRHRDELKYYADLARFATIFNSLVEPLNLRLPIVIEPPQRDTNESAIRTLLDLPDDEPVPAWAADSGPSRRTGASRLPQPADVIRMLLALAERTLETPAIKVDIDITAGESEVRRKYADAVKRAVASWEPRRKKLSEMRIRCKTAAETKANKELTDKEQHEHFMKIGLCNVNLRASLSRRLLRHEPLGLDLDGRIYYCLTPRAIDDDSRPPLGWASGLLVWGIGVPRPASVKEIPDTEDDLPISVERWSHFGKSSQVKLLIKWIEYRFRKAVESRKPKNKAKGTPKKTGKEPTPTKAILNQSKLKNTFTASSSNSKTTTTSSPNAKVKNTPSNLKSTITPNKKYNREELLQLVNPEGYVPSIEVLEEQGKELVRRLAEVVEWLEVLEWKGMGEV</sequence>
<dbReference type="OrthoDB" id="298344at2759"/>
<feature type="compositionally biased region" description="Low complexity" evidence="1">
    <location>
        <begin position="457"/>
        <end position="478"/>
    </location>
</feature>
<evidence type="ECO:0000256" key="1">
    <source>
        <dbReference type="SAM" id="MobiDB-lite"/>
    </source>
</evidence>
<feature type="compositionally biased region" description="Basic residues" evidence="1">
    <location>
        <begin position="44"/>
        <end position="61"/>
    </location>
</feature>
<feature type="region of interest" description="Disordered" evidence="1">
    <location>
        <begin position="1"/>
        <end position="63"/>
    </location>
</feature>
<protein>
    <submittedName>
        <fullName evidence="2">Uncharacterized protein</fullName>
    </submittedName>
</protein>
<feature type="compositionally biased region" description="Polar residues" evidence="1">
    <location>
        <begin position="1"/>
        <end position="14"/>
    </location>
</feature>
<comment type="caution">
    <text evidence="2">The sequence shown here is derived from an EMBL/GenBank/DDBJ whole genome shotgun (WGS) entry which is preliminary data.</text>
</comment>
<feature type="region of interest" description="Disordered" evidence="1">
    <location>
        <begin position="426"/>
        <end position="491"/>
    </location>
</feature>
<dbReference type="InParanoid" id="A0A1Y2BDH5"/>
<feature type="compositionally biased region" description="Polar residues" evidence="1">
    <location>
        <begin position="479"/>
        <end position="491"/>
    </location>
</feature>
<reference evidence="2 3" key="1">
    <citation type="submission" date="2016-07" db="EMBL/GenBank/DDBJ databases">
        <title>Pervasive Adenine N6-methylation of Active Genes in Fungi.</title>
        <authorList>
            <consortium name="DOE Joint Genome Institute"/>
            <person name="Mondo S.J."/>
            <person name="Dannebaum R.O."/>
            <person name="Kuo R.C."/>
            <person name="Labutti K."/>
            <person name="Haridas S."/>
            <person name="Kuo A."/>
            <person name="Salamov A."/>
            <person name="Ahrendt S.R."/>
            <person name="Lipzen A."/>
            <person name="Sullivan W."/>
            <person name="Andreopoulos W.B."/>
            <person name="Clum A."/>
            <person name="Lindquist E."/>
            <person name="Daum C."/>
            <person name="Ramamoorthy G.K."/>
            <person name="Gryganskyi A."/>
            <person name="Culley D."/>
            <person name="Magnuson J.K."/>
            <person name="James T.Y."/>
            <person name="O'Malley M.A."/>
            <person name="Stajich J.E."/>
            <person name="Spatafora J.W."/>
            <person name="Visel A."/>
            <person name="Grigoriev I.V."/>
        </authorList>
    </citation>
    <scope>NUCLEOTIDE SEQUENCE [LARGE SCALE GENOMIC DNA]</scope>
    <source>
        <strain evidence="2 3">68-887.2</strain>
    </source>
</reference>
<organism evidence="2 3">
    <name type="scientific">Naematelia encephala</name>
    <dbReference type="NCBI Taxonomy" id="71784"/>
    <lineage>
        <taxon>Eukaryota</taxon>
        <taxon>Fungi</taxon>
        <taxon>Dikarya</taxon>
        <taxon>Basidiomycota</taxon>
        <taxon>Agaricomycotina</taxon>
        <taxon>Tremellomycetes</taxon>
        <taxon>Tremellales</taxon>
        <taxon>Naemateliaceae</taxon>
        <taxon>Naematelia</taxon>
    </lineage>
</organism>
<dbReference type="Proteomes" id="UP000193986">
    <property type="component" value="Unassembled WGS sequence"/>
</dbReference>
<dbReference type="AlphaFoldDB" id="A0A1Y2BDH5"/>
<gene>
    <name evidence="2" type="ORF">BCR39DRAFT_464322</name>
</gene>
<feature type="compositionally biased region" description="Basic and acidic residues" evidence="1">
    <location>
        <begin position="34"/>
        <end position="43"/>
    </location>
</feature>
<feature type="non-terminal residue" evidence="2">
    <location>
        <position position="1"/>
    </location>
</feature>
<feature type="compositionally biased region" description="Basic residues" evidence="1">
    <location>
        <begin position="429"/>
        <end position="439"/>
    </location>
</feature>
<evidence type="ECO:0000313" key="3">
    <source>
        <dbReference type="Proteomes" id="UP000193986"/>
    </source>
</evidence>
<keyword evidence="3" id="KW-1185">Reference proteome</keyword>